<organism evidence="3 4">
    <name type="scientific">Thioclava kandeliae</name>
    <dbReference type="NCBI Taxonomy" id="3070818"/>
    <lineage>
        <taxon>Bacteria</taxon>
        <taxon>Pseudomonadati</taxon>
        <taxon>Pseudomonadota</taxon>
        <taxon>Alphaproteobacteria</taxon>
        <taxon>Rhodobacterales</taxon>
        <taxon>Paracoccaceae</taxon>
        <taxon>Thioclava</taxon>
    </lineage>
</organism>
<dbReference type="SUPFAM" id="SSF55961">
    <property type="entry name" value="Bet v1-like"/>
    <property type="match status" value="1"/>
</dbReference>
<feature type="domain" description="Activator of Hsp90 ATPase homologue 1/2-like C-terminal" evidence="2">
    <location>
        <begin position="11"/>
        <end position="133"/>
    </location>
</feature>
<sequence>MDKLTVQTTINAAPDAVWAGYTEPARIMEWNFASPDWHCPHSEVDLRVGGRMVSKMAAKDGSFAFDFGATFTEIAPERLLAIRLDDGREAVTAFEPVAGGTRVTTRFEPETQSPPAMQQMGWQAILENFRRHMEA</sequence>
<dbReference type="EMBL" id="JAYWLC010000005">
    <property type="protein sequence ID" value="MER5171873.1"/>
    <property type="molecule type" value="Genomic_DNA"/>
</dbReference>
<accession>A0ABV1SG75</accession>
<comment type="similarity">
    <text evidence="1">Belongs to the AHA1 family.</text>
</comment>
<reference evidence="3 4" key="1">
    <citation type="submission" date="2024-06" db="EMBL/GenBank/DDBJ databases">
        <title>Thioclava kandeliae sp. nov. from a rhizosphere soil sample of Kandelia candel in a mangrove.</title>
        <authorList>
            <person name="Mu T."/>
        </authorList>
    </citation>
    <scope>NUCLEOTIDE SEQUENCE [LARGE SCALE GENOMIC DNA]</scope>
    <source>
        <strain evidence="3 4">CPCC 100088</strain>
    </source>
</reference>
<dbReference type="Pfam" id="PF08327">
    <property type="entry name" value="AHSA1"/>
    <property type="match status" value="1"/>
</dbReference>
<proteinExistence type="inferred from homology"/>
<dbReference type="InterPro" id="IPR023393">
    <property type="entry name" value="START-like_dom_sf"/>
</dbReference>
<comment type="caution">
    <text evidence="3">The sequence shown here is derived from an EMBL/GenBank/DDBJ whole genome shotgun (WGS) entry which is preliminary data.</text>
</comment>
<evidence type="ECO:0000313" key="4">
    <source>
        <dbReference type="Proteomes" id="UP001438953"/>
    </source>
</evidence>
<evidence type="ECO:0000256" key="1">
    <source>
        <dbReference type="ARBA" id="ARBA00006817"/>
    </source>
</evidence>
<gene>
    <name evidence="3" type="ORF">VSX56_08785</name>
</gene>
<keyword evidence="4" id="KW-1185">Reference proteome</keyword>
<protein>
    <submittedName>
        <fullName evidence="3">SRPBCC domain-containing protein</fullName>
    </submittedName>
</protein>
<dbReference type="Proteomes" id="UP001438953">
    <property type="component" value="Unassembled WGS sequence"/>
</dbReference>
<dbReference type="RefSeq" id="WP_339114143.1">
    <property type="nucleotide sequence ID" value="NZ_JAYWLC010000005.1"/>
</dbReference>
<name>A0ABV1SG75_9RHOB</name>
<dbReference type="InterPro" id="IPR013538">
    <property type="entry name" value="ASHA1/2-like_C"/>
</dbReference>
<dbReference type="Gene3D" id="3.30.530.20">
    <property type="match status" value="1"/>
</dbReference>
<evidence type="ECO:0000259" key="2">
    <source>
        <dbReference type="Pfam" id="PF08327"/>
    </source>
</evidence>
<evidence type="ECO:0000313" key="3">
    <source>
        <dbReference type="EMBL" id="MER5171873.1"/>
    </source>
</evidence>